<name>A0A6G7Y450_9ACTN</name>
<dbReference type="GO" id="GO:0009396">
    <property type="term" value="P:folic acid-containing compound biosynthetic process"/>
    <property type="evidence" value="ECO:0007669"/>
    <property type="project" value="TreeGrafter"/>
</dbReference>
<feature type="binding site" evidence="4">
    <location>
        <position position="69"/>
    </location>
    <ligand>
        <name>substrate</name>
    </ligand>
</feature>
<evidence type="ECO:0000256" key="6">
    <source>
        <dbReference type="SAM" id="MobiDB-lite"/>
    </source>
</evidence>
<accession>A0A6G7Y450</accession>
<evidence type="ECO:0000256" key="5">
    <source>
        <dbReference type="RuleBase" id="RU361279"/>
    </source>
</evidence>
<organism evidence="7 8">
    <name type="scientific">Propioniciclava coleopterorum</name>
    <dbReference type="NCBI Taxonomy" id="2714937"/>
    <lineage>
        <taxon>Bacteria</taxon>
        <taxon>Bacillati</taxon>
        <taxon>Actinomycetota</taxon>
        <taxon>Actinomycetes</taxon>
        <taxon>Propionibacteriales</taxon>
        <taxon>Propionibacteriaceae</taxon>
        <taxon>Propioniciclava</taxon>
    </lineage>
</organism>
<feature type="binding site" evidence="4">
    <location>
        <begin position="147"/>
        <end position="155"/>
    </location>
    <ligand>
        <name>ATP</name>
        <dbReference type="ChEBI" id="CHEBI:30616"/>
    </ligand>
</feature>
<dbReference type="NCBIfam" id="TIGR02727">
    <property type="entry name" value="MTHFS_bact"/>
    <property type="match status" value="1"/>
</dbReference>
<dbReference type="PIRSF" id="PIRSF006806">
    <property type="entry name" value="FTHF_cligase"/>
    <property type="match status" value="1"/>
</dbReference>
<dbReference type="InterPro" id="IPR002698">
    <property type="entry name" value="FTHF_cligase"/>
</dbReference>
<evidence type="ECO:0000313" key="7">
    <source>
        <dbReference type="EMBL" id="QIK71664.1"/>
    </source>
</evidence>
<dbReference type="Pfam" id="PF01812">
    <property type="entry name" value="5-FTHF_cyc-lig"/>
    <property type="match status" value="1"/>
</dbReference>
<sequence length="207" mass="21735">MSTPGPEGLPRAVQSGGHSRAKQALRAAVRAARAADGARADADRDRLPRLLDASRGHRRVAAYVSVAPEPDTTALIERLAAEGVEVLLPVLQGHRSPAWAWYAGADALRPGWHGIPEPTTPTLDADALASCTLVWVSALLAAPDGGRLGTGGGWYDRALLHAHPAATLATLVGDAELVDEVPREPWDLPVDLVVTPSRTVSTGARRP</sequence>
<keyword evidence="3 4" id="KW-0067">ATP-binding</keyword>
<feature type="binding site" evidence="4">
    <location>
        <position position="64"/>
    </location>
    <ligand>
        <name>substrate</name>
    </ligand>
</feature>
<keyword evidence="7" id="KW-0436">Ligase</keyword>
<dbReference type="GO" id="GO:0005524">
    <property type="term" value="F:ATP binding"/>
    <property type="evidence" value="ECO:0007669"/>
    <property type="project" value="UniProtKB-KW"/>
</dbReference>
<evidence type="ECO:0000256" key="2">
    <source>
        <dbReference type="ARBA" id="ARBA00022741"/>
    </source>
</evidence>
<dbReference type="RefSeq" id="WP_166232286.1">
    <property type="nucleotide sequence ID" value="NZ_CP049865.1"/>
</dbReference>
<reference evidence="7 8" key="1">
    <citation type="submission" date="2020-03" db="EMBL/GenBank/DDBJ databases">
        <title>Propioniciclava sp. nov., isolated from Hydrophilus acuminatus.</title>
        <authorList>
            <person name="Hyun D.-W."/>
            <person name="Bae J.-W."/>
        </authorList>
    </citation>
    <scope>NUCLEOTIDE SEQUENCE [LARGE SCALE GENOMIC DNA]</scope>
    <source>
        <strain evidence="7 8">HDW11</strain>
    </source>
</reference>
<evidence type="ECO:0000256" key="1">
    <source>
        <dbReference type="ARBA" id="ARBA00010638"/>
    </source>
</evidence>
<gene>
    <name evidence="7" type="ORF">G7070_04505</name>
</gene>
<comment type="similarity">
    <text evidence="1 5">Belongs to the 5-formyltetrahydrofolate cyclo-ligase family.</text>
</comment>
<dbReference type="PANTHER" id="PTHR23407:SF1">
    <property type="entry name" value="5-FORMYLTETRAHYDROFOLATE CYCLO-LIGASE"/>
    <property type="match status" value="1"/>
</dbReference>
<dbReference type="EMBL" id="CP049865">
    <property type="protein sequence ID" value="QIK71664.1"/>
    <property type="molecule type" value="Genomic_DNA"/>
</dbReference>
<evidence type="ECO:0000256" key="4">
    <source>
        <dbReference type="PIRSR" id="PIRSR006806-1"/>
    </source>
</evidence>
<dbReference type="InterPro" id="IPR037171">
    <property type="entry name" value="NagB/RpiA_transferase-like"/>
</dbReference>
<feature type="binding site" evidence="4">
    <location>
        <begin position="22"/>
        <end position="26"/>
    </location>
    <ligand>
        <name>ATP</name>
        <dbReference type="ChEBI" id="CHEBI:30616"/>
    </ligand>
</feature>
<comment type="cofactor">
    <cofactor evidence="5">
        <name>Mg(2+)</name>
        <dbReference type="ChEBI" id="CHEBI:18420"/>
    </cofactor>
</comment>
<proteinExistence type="inferred from homology"/>
<protein>
    <recommendedName>
        <fullName evidence="5">5-formyltetrahydrofolate cyclo-ligase</fullName>
        <ecNumber evidence="5">6.3.3.2</ecNumber>
    </recommendedName>
</protein>
<dbReference type="GO" id="GO:0046872">
    <property type="term" value="F:metal ion binding"/>
    <property type="evidence" value="ECO:0007669"/>
    <property type="project" value="UniProtKB-KW"/>
</dbReference>
<keyword evidence="8" id="KW-1185">Reference proteome</keyword>
<dbReference type="PANTHER" id="PTHR23407">
    <property type="entry name" value="ATPASE INHIBITOR/5-FORMYLTETRAHYDROFOLATE CYCLO-LIGASE"/>
    <property type="match status" value="1"/>
</dbReference>
<dbReference type="Proteomes" id="UP000501058">
    <property type="component" value="Chromosome"/>
</dbReference>
<comment type="catalytic activity">
    <reaction evidence="5">
        <text>(6S)-5-formyl-5,6,7,8-tetrahydrofolate + ATP = (6R)-5,10-methenyltetrahydrofolate + ADP + phosphate</text>
        <dbReference type="Rhea" id="RHEA:10488"/>
        <dbReference type="ChEBI" id="CHEBI:30616"/>
        <dbReference type="ChEBI" id="CHEBI:43474"/>
        <dbReference type="ChEBI" id="CHEBI:57455"/>
        <dbReference type="ChEBI" id="CHEBI:57457"/>
        <dbReference type="ChEBI" id="CHEBI:456216"/>
        <dbReference type="EC" id="6.3.3.2"/>
    </reaction>
</comment>
<keyword evidence="5" id="KW-0460">Magnesium</keyword>
<dbReference type="Gene3D" id="3.40.50.10420">
    <property type="entry name" value="NagB/RpiA/CoA transferase-like"/>
    <property type="match status" value="1"/>
</dbReference>
<dbReference type="AlphaFoldDB" id="A0A6G7Y450"/>
<dbReference type="GO" id="GO:0030272">
    <property type="term" value="F:5-formyltetrahydrofolate cyclo-ligase activity"/>
    <property type="evidence" value="ECO:0007669"/>
    <property type="project" value="UniProtKB-EC"/>
</dbReference>
<dbReference type="InterPro" id="IPR024185">
    <property type="entry name" value="FTHF_cligase-like_sf"/>
</dbReference>
<evidence type="ECO:0000313" key="8">
    <source>
        <dbReference type="Proteomes" id="UP000501058"/>
    </source>
</evidence>
<dbReference type="EC" id="6.3.3.2" evidence="5"/>
<dbReference type="GO" id="GO:0035999">
    <property type="term" value="P:tetrahydrofolate interconversion"/>
    <property type="evidence" value="ECO:0007669"/>
    <property type="project" value="TreeGrafter"/>
</dbReference>
<keyword evidence="5" id="KW-0479">Metal-binding</keyword>
<keyword evidence="2 4" id="KW-0547">Nucleotide-binding</keyword>
<feature type="region of interest" description="Disordered" evidence="6">
    <location>
        <begin position="1"/>
        <end position="26"/>
    </location>
</feature>
<dbReference type="SUPFAM" id="SSF100950">
    <property type="entry name" value="NagB/RpiA/CoA transferase-like"/>
    <property type="match status" value="1"/>
</dbReference>
<evidence type="ECO:0000256" key="3">
    <source>
        <dbReference type="ARBA" id="ARBA00022840"/>
    </source>
</evidence>
<dbReference type="KEGG" id="prv:G7070_04505"/>